<evidence type="ECO:0000313" key="2">
    <source>
        <dbReference type="Ensembl" id="ENSCATP00000006239.1"/>
    </source>
</evidence>
<name>A0A2K5KZV7_CERAT</name>
<feature type="region of interest" description="Disordered" evidence="1">
    <location>
        <begin position="1"/>
        <end position="103"/>
    </location>
</feature>
<sequence>MLRDSGSAEVGGAPAGPRGAILAGGDVGQRAGHARPGPRQVPEHPPGVPARWTEATSPCAPAAVRTVPGGSGQGSAGRRSPRGPHAGSLPPVEGAGRGTRVRA</sequence>
<dbReference type="Bgee" id="ENSCATG00000019638">
    <property type="expression patterns" value="Expressed in spleen and 1 other cell type or tissue"/>
</dbReference>
<dbReference type="OMA" id="RQVPEHP"/>
<keyword evidence="3" id="KW-1185">Reference proteome</keyword>
<proteinExistence type="predicted"/>
<organism evidence="2 3">
    <name type="scientific">Cercocebus atys</name>
    <name type="common">Sooty mangabey</name>
    <name type="synonym">Cercocebus torquatus atys</name>
    <dbReference type="NCBI Taxonomy" id="9531"/>
    <lineage>
        <taxon>Eukaryota</taxon>
        <taxon>Metazoa</taxon>
        <taxon>Chordata</taxon>
        <taxon>Craniata</taxon>
        <taxon>Vertebrata</taxon>
        <taxon>Euteleostomi</taxon>
        <taxon>Mammalia</taxon>
        <taxon>Eutheria</taxon>
        <taxon>Euarchontoglires</taxon>
        <taxon>Primates</taxon>
        <taxon>Haplorrhini</taxon>
        <taxon>Catarrhini</taxon>
        <taxon>Cercopithecidae</taxon>
        <taxon>Cercopithecinae</taxon>
        <taxon>Cercocebus</taxon>
    </lineage>
</organism>
<evidence type="ECO:0000313" key="3">
    <source>
        <dbReference type="Proteomes" id="UP000233060"/>
    </source>
</evidence>
<evidence type="ECO:0000256" key="1">
    <source>
        <dbReference type="SAM" id="MobiDB-lite"/>
    </source>
</evidence>
<dbReference type="AlphaFoldDB" id="A0A2K5KZV7"/>
<accession>A0A2K5KZV7</accession>
<reference evidence="2" key="2">
    <citation type="submission" date="2025-09" db="UniProtKB">
        <authorList>
            <consortium name="Ensembl"/>
        </authorList>
    </citation>
    <scope>IDENTIFICATION</scope>
</reference>
<dbReference type="Ensembl" id="ENSCATT00000022594.1">
    <property type="protein sequence ID" value="ENSCATP00000006239.1"/>
    <property type="gene ID" value="ENSCATG00000019638.1"/>
</dbReference>
<protein>
    <submittedName>
        <fullName evidence="2">Uncharacterized protein</fullName>
    </submittedName>
</protein>
<reference evidence="2" key="1">
    <citation type="submission" date="2025-08" db="UniProtKB">
        <authorList>
            <consortium name="Ensembl"/>
        </authorList>
    </citation>
    <scope>IDENTIFICATION</scope>
</reference>
<dbReference type="GeneTree" id="ENSGT00900000143516"/>
<dbReference type="Proteomes" id="UP000233060">
    <property type="component" value="Unassembled WGS sequence"/>
</dbReference>